<evidence type="ECO:0000313" key="1">
    <source>
        <dbReference type="EMBL" id="GAP40876.1"/>
    </source>
</evidence>
<proteinExistence type="predicted"/>
<dbReference type="AlphaFoldDB" id="A0A0S7BKH7"/>
<dbReference type="Proteomes" id="UP000053370">
    <property type="component" value="Unassembled WGS sequence"/>
</dbReference>
<evidence type="ECO:0000313" key="2">
    <source>
        <dbReference type="Proteomes" id="UP000053370"/>
    </source>
</evidence>
<name>A0A0S7BKH7_9CHLR</name>
<organism evidence="1">
    <name type="scientific">Flexilinea flocculi</name>
    <dbReference type="NCBI Taxonomy" id="1678840"/>
    <lineage>
        <taxon>Bacteria</taxon>
        <taxon>Bacillati</taxon>
        <taxon>Chloroflexota</taxon>
        <taxon>Anaerolineae</taxon>
        <taxon>Anaerolineales</taxon>
        <taxon>Anaerolineaceae</taxon>
        <taxon>Flexilinea</taxon>
    </lineage>
</organism>
<dbReference type="STRING" id="1678840.ATC1_13858"/>
<protein>
    <submittedName>
        <fullName evidence="1">Uncharacterized protein</fullName>
    </submittedName>
</protein>
<keyword evidence="2" id="KW-1185">Reference proteome</keyword>
<dbReference type="EMBL" id="DF968181">
    <property type="protein sequence ID" value="GAP40876.1"/>
    <property type="molecule type" value="Genomic_DNA"/>
</dbReference>
<reference evidence="1" key="1">
    <citation type="journal article" date="2015" name="Genome Announc.">
        <title>Draft Genome Sequence of Anaerolineae Strain TC1, a Novel Isolate from a Methanogenic Wastewater Treatment System.</title>
        <authorList>
            <person name="Matsuura N."/>
            <person name="Tourlousse D.M."/>
            <person name="Sun L."/>
            <person name="Toyonaga M."/>
            <person name="Kuroda K."/>
            <person name="Ohashi A."/>
            <person name="Cruz R."/>
            <person name="Yamaguchi T."/>
            <person name="Sekiguchi Y."/>
        </authorList>
    </citation>
    <scope>NUCLEOTIDE SEQUENCE [LARGE SCALE GENOMIC DNA]</scope>
    <source>
        <strain evidence="1">TC1</strain>
    </source>
</reference>
<accession>A0A0S7BKH7</accession>
<gene>
    <name evidence="1" type="ORF">ATC1_13858</name>
</gene>
<sequence>MKENIFLDPINVCEFGVDGVMLDVDGVAHIVYEFVGVVFSIFYSPRTCLVDQRIV</sequence>